<dbReference type="Gene3D" id="2.70.98.20">
    <property type="entry name" value="Copper amine oxidase, catalytic domain"/>
    <property type="match status" value="1"/>
</dbReference>
<keyword evidence="6 13" id="KW-0479">Metal-binding</keyword>
<comment type="subunit">
    <text evidence="5">Homodimer.</text>
</comment>
<evidence type="ECO:0000256" key="3">
    <source>
        <dbReference type="ARBA" id="ARBA00001947"/>
    </source>
</evidence>
<dbReference type="InterPro" id="IPR016182">
    <property type="entry name" value="Cu_amine_oxidase_N-reg"/>
</dbReference>
<feature type="region of interest" description="Disordered" evidence="14">
    <location>
        <begin position="1"/>
        <end position="20"/>
    </location>
</feature>
<dbReference type="FunCoup" id="A0A2K3E4N6">
    <property type="interactions" value="477"/>
</dbReference>
<reference evidence="18 19" key="1">
    <citation type="journal article" date="2007" name="Science">
        <title>The Chlamydomonas genome reveals the evolution of key animal and plant functions.</title>
        <authorList>
            <person name="Merchant S.S."/>
            <person name="Prochnik S.E."/>
            <person name="Vallon O."/>
            <person name="Harris E.H."/>
            <person name="Karpowicz S.J."/>
            <person name="Witman G.B."/>
            <person name="Terry A."/>
            <person name="Salamov A."/>
            <person name="Fritz-Laylin L.K."/>
            <person name="Marechal-Drouard L."/>
            <person name="Marshall W.F."/>
            <person name="Qu L.H."/>
            <person name="Nelson D.R."/>
            <person name="Sanderfoot A.A."/>
            <person name="Spalding M.H."/>
            <person name="Kapitonov V.V."/>
            <person name="Ren Q."/>
            <person name="Ferris P."/>
            <person name="Lindquist E."/>
            <person name="Shapiro H."/>
            <person name="Lucas S.M."/>
            <person name="Grimwood J."/>
            <person name="Schmutz J."/>
            <person name="Cardol P."/>
            <person name="Cerutti H."/>
            <person name="Chanfreau G."/>
            <person name="Chen C.L."/>
            <person name="Cognat V."/>
            <person name="Croft M.T."/>
            <person name="Dent R."/>
            <person name="Dutcher S."/>
            <person name="Fernandez E."/>
            <person name="Fukuzawa H."/>
            <person name="Gonzalez-Ballester D."/>
            <person name="Gonzalez-Halphen D."/>
            <person name="Hallmann A."/>
            <person name="Hanikenne M."/>
            <person name="Hippler M."/>
            <person name="Inwood W."/>
            <person name="Jabbari K."/>
            <person name="Kalanon M."/>
            <person name="Kuras R."/>
            <person name="Lefebvre P.A."/>
            <person name="Lemaire S.D."/>
            <person name="Lobanov A.V."/>
            <person name="Lohr M."/>
            <person name="Manuell A."/>
            <person name="Meier I."/>
            <person name="Mets L."/>
            <person name="Mittag M."/>
            <person name="Mittelmeier T."/>
            <person name="Moroney J.V."/>
            <person name="Moseley J."/>
            <person name="Napoli C."/>
            <person name="Nedelcu A.M."/>
            <person name="Niyogi K."/>
            <person name="Novoselov S.V."/>
            <person name="Paulsen I.T."/>
            <person name="Pazour G."/>
            <person name="Purton S."/>
            <person name="Ral J.P."/>
            <person name="Riano-Pachon D.M."/>
            <person name="Riekhof W."/>
            <person name="Rymarquis L."/>
            <person name="Schroda M."/>
            <person name="Stern D."/>
            <person name="Umen J."/>
            <person name="Willows R."/>
            <person name="Wilson N."/>
            <person name="Zimmer S.L."/>
            <person name="Allmer J."/>
            <person name="Balk J."/>
            <person name="Bisova K."/>
            <person name="Chen C.J."/>
            <person name="Elias M."/>
            <person name="Gendler K."/>
            <person name="Hauser C."/>
            <person name="Lamb M.R."/>
            <person name="Ledford H."/>
            <person name="Long J.C."/>
            <person name="Minagawa J."/>
            <person name="Page M.D."/>
            <person name="Pan J."/>
            <person name="Pootakham W."/>
            <person name="Roje S."/>
            <person name="Rose A."/>
            <person name="Stahlberg E."/>
            <person name="Terauchi A.M."/>
            <person name="Yang P."/>
            <person name="Ball S."/>
            <person name="Bowler C."/>
            <person name="Dieckmann C.L."/>
            <person name="Gladyshev V.N."/>
            <person name="Green P."/>
            <person name="Jorgensen R."/>
            <person name="Mayfield S."/>
            <person name="Mueller-Roeber B."/>
            <person name="Rajamani S."/>
            <person name="Sayre R.T."/>
            <person name="Brokstein P."/>
            <person name="Dubchak I."/>
            <person name="Goodstein D."/>
            <person name="Hornick L."/>
            <person name="Huang Y.W."/>
            <person name="Jhaveri J."/>
            <person name="Luo Y."/>
            <person name="Martinez D."/>
            <person name="Ngau W.C."/>
            <person name="Otillar B."/>
            <person name="Poliakov A."/>
            <person name="Porter A."/>
            <person name="Szajkowski L."/>
            <person name="Werner G."/>
            <person name="Zhou K."/>
            <person name="Grigoriev I.V."/>
            <person name="Rokhsar D.S."/>
            <person name="Grossman A.R."/>
        </authorList>
    </citation>
    <scope>NUCLEOTIDE SEQUENCE [LARGE SCALE GENOMIC DNA]</scope>
    <source>
        <strain evidence="19">CC-503</strain>
    </source>
</reference>
<dbReference type="EMBL" id="CM008962">
    <property type="protein sequence ID" value="PNW87750.1"/>
    <property type="molecule type" value="Genomic_DNA"/>
</dbReference>
<evidence type="ECO:0000313" key="19">
    <source>
        <dbReference type="Proteomes" id="UP000006906"/>
    </source>
</evidence>
<dbReference type="GO" id="GO:0048038">
    <property type="term" value="F:quinone binding"/>
    <property type="evidence" value="ECO:0007669"/>
    <property type="project" value="InterPro"/>
</dbReference>
<name>A0A2K3E4N6_CHLRE</name>
<keyword evidence="19" id="KW-1185">Reference proteome</keyword>
<evidence type="ECO:0000313" key="18">
    <source>
        <dbReference type="EMBL" id="PNW87750.1"/>
    </source>
</evidence>
<dbReference type="ExpressionAtlas" id="A0A2K3E4N6">
    <property type="expression patterns" value="baseline and differential"/>
</dbReference>
<keyword evidence="9 13" id="KW-0186">Copper</keyword>
<dbReference type="InterPro" id="IPR015798">
    <property type="entry name" value="Cu_amine_oxidase_C"/>
</dbReference>
<accession>A0A2K3E4N6</accession>
<sequence>MATAFNMTTSNASVKPSALETATVPHPLEQLSADEVRRAAEVVRRYAAGAGLGTLRFNTVMLREPPKRYQLAFERGAVPRPPRVAEVVLVLPQSAGVAEALVRLALPPAAAEAAPLGPPPPPASVAVWPAASASPSASSPSTPGAPFIGPDTVAPPCAELGAQLLLWRKLEGVHPLTSPDDNSEAEAIMKASPVLRQAVAERYGLSEAEIDEQLMCDTWACHNAPRHLAGRRLMQGFLYLKLRGGHDNEYAHPLDLTPIVDLNTREVVHMDAYDRPCSVHRGPDATGHNYSRSLVDTGVRPWRDDIKPLHVVQPEGPSFSLDGPVLSWQRWRMVLGFNGREGLVLHNLTYTDPLAPPGAPPPPGPGRVRPVLHRASLVEMAVPYGDPHVPYTRKCALDVGDYGFGLCANSLELGCDCLGHITYMDAVVNNAKGEAVVIRKAVCIHEEDAGIMWKHWDCRTGAAEVRRSRRLVVSQVSTFMNYEYAMYWYFYQDGTIHFELKLTGILSTSVCPEGEAAAAAPFGVRVAPGVNATVHQHFFCMRLDPAIDDTEGGRHVVVAEVEAVPLPPGGDDNPHRNGFRMVETELTRVAAASRNHNFNTARHWSMKNPFSLNPISGRPVSYRLMPAASPAVMAAPDSLVARRAEFARKQLWVTPHVDGQRYAAGEHVVQSEACMGLGVWTAQDAPLLGSDPVVWYSFGVTHAPRVEDFPVMPVEVCGFSLKPDGFFAGNPAVDLPPSRDPASKEEMGRAGGAGGGCCALPKSKL</sequence>
<proteinExistence type="inferred from homology"/>
<dbReference type="STRING" id="3055.A0A2K3E4N6"/>
<dbReference type="SMR" id="A0A2K3E4N6"/>
<evidence type="ECO:0000256" key="14">
    <source>
        <dbReference type="SAM" id="MobiDB-lite"/>
    </source>
</evidence>
<evidence type="ECO:0000256" key="10">
    <source>
        <dbReference type="ARBA" id="ARBA00023211"/>
    </source>
</evidence>
<dbReference type="OrthoDB" id="5379943at2759"/>
<evidence type="ECO:0000256" key="13">
    <source>
        <dbReference type="RuleBase" id="RU000672"/>
    </source>
</evidence>
<evidence type="ECO:0000256" key="6">
    <source>
        <dbReference type="ARBA" id="ARBA00022723"/>
    </source>
</evidence>
<comment type="PTM">
    <text evidence="12 13">Topaquinone (TPQ) is generated by copper-dependent autoxidation of a specific tyrosyl residue.</text>
</comment>
<comment type="cofactor">
    <cofactor evidence="2">
        <name>Mn(2+)</name>
        <dbReference type="ChEBI" id="CHEBI:29035"/>
    </cofactor>
</comment>
<feature type="region of interest" description="Disordered" evidence="14">
    <location>
        <begin position="732"/>
        <end position="765"/>
    </location>
</feature>
<feature type="active site" description="Schiff-base intermediate with substrate; via topaquinone" evidence="11">
    <location>
        <position position="482"/>
    </location>
</feature>
<gene>
    <name evidence="18" type="ORF">CHLRE_01g000650v5</name>
</gene>
<dbReference type="InterPro" id="IPR049948">
    <property type="entry name" value="Cu_Am_ox_TPQ-bd"/>
</dbReference>
<dbReference type="Gene3D" id="3.10.450.40">
    <property type="match status" value="2"/>
</dbReference>
<feature type="domain" description="Copper amine oxidase catalytic" evidence="15">
    <location>
        <begin position="309"/>
        <end position="732"/>
    </location>
</feature>
<evidence type="ECO:0000256" key="5">
    <source>
        <dbReference type="ARBA" id="ARBA00011738"/>
    </source>
</evidence>
<evidence type="ECO:0000259" key="15">
    <source>
        <dbReference type="Pfam" id="PF01179"/>
    </source>
</evidence>
<dbReference type="Pfam" id="PF01179">
    <property type="entry name" value="Cu_amine_oxid"/>
    <property type="match status" value="1"/>
</dbReference>
<evidence type="ECO:0000259" key="17">
    <source>
        <dbReference type="Pfam" id="PF02728"/>
    </source>
</evidence>
<dbReference type="EC" id="1.4.3.-" evidence="13"/>
<dbReference type="InParanoid" id="A0A2K3E4N6"/>
<comment type="cofactor">
    <cofactor evidence="3">
        <name>Zn(2+)</name>
        <dbReference type="ChEBI" id="CHEBI:29105"/>
    </cofactor>
</comment>
<dbReference type="PROSITE" id="PS01164">
    <property type="entry name" value="COPPER_AMINE_OXID_1"/>
    <property type="match status" value="1"/>
</dbReference>
<dbReference type="InterPro" id="IPR036460">
    <property type="entry name" value="Cu_amine_oxidase_C_sf"/>
</dbReference>
<comment type="similarity">
    <text evidence="4 13">Belongs to the copper/topaquinone oxidase family.</text>
</comment>
<feature type="modified residue" description="2',4',5'-topaquinone" evidence="12">
    <location>
        <position position="482"/>
    </location>
</feature>
<comment type="cofactor">
    <cofactor evidence="13">
        <name>Cu cation</name>
        <dbReference type="ChEBI" id="CHEBI:23378"/>
    </cofactor>
    <text evidence="13">Contains 1 topaquinone per subunit.</text>
</comment>
<evidence type="ECO:0000256" key="12">
    <source>
        <dbReference type="PIRSR" id="PIRSR600269-51"/>
    </source>
</evidence>
<feature type="domain" description="Copper amine oxidase N3-terminal" evidence="17">
    <location>
        <begin position="208"/>
        <end position="272"/>
    </location>
</feature>
<dbReference type="GO" id="GO:0009308">
    <property type="term" value="P:amine metabolic process"/>
    <property type="evidence" value="ECO:0000318"/>
    <property type="project" value="GO_Central"/>
</dbReference>
<dbReference type="Pfam" id="PF02727">
    <property type="entry name" value="Cu_amine_oxidN2"/>
    <property type="match status" value="1"/>
</dbReference>
<dbReference type="InterPro" id="IPR000269">
    <property type="entry name" value="Cu_amine_oxidase"/>
</dbReference>
<feature type="active site" description="Proton acceptor" evidence="11">
    <location>
        <position position="398"/>
    </location>
</feature>
<feature type="domain" description="Copper amine oxidase N2-terminal" evidence="16">
    <location>
        <begin position="26"/>
        <end position="90"/>
    </location>
</feature>
<evidence type="ECO:0000259" key="16">
    <source>
        <dbReference type="Pfam" id="PF02727"/>
    </source>
</evidence>
<evidence type="ECO:0000256" key="9">
    <source>
        <dbReference type="ARBA" id="ARBA00023008"/>
    </source>
</evidence>
<dbReference type="PANTHER" id="PTHR10638">
    <property type="entry name" value="COPPER AMINE OXIDASE"/>
    <property type="match status" value="1"/>
</dbReference>
<evidence type="ECO:0000256" key="7">
    <source>
        <dbReference type="ARBA" id="ARBA00022772"/>
    </source>
</evidence>
<dbReference type="InterPro" id="IPR015800">
    <property type="entry name" value="Cu_amine_oxidase_N2"/>
</dbReference>
<dbReference type="AlphaFoldDB" id="A0A2K3E4N6"/>
<dbReference type="SUPFAM" id="SSF54416">
    <property type="entry name" value="Amine oxidase N-terminal region"/>
    <property type="match status" value="2"/>
</dbReference>
<evidence type="ECO:0000256" key="11">
    <source>
        <dbReference type="PIRSR" id="PIRSR600269-50"/>
    </source>
</evidence>
<organism evidence="18 19">
    <name type="scientific">Chlamydomonas reinhardtii</name>
    <name type="common">Chlamydomonas smithii</name>
    <dbReference type="NCBI Taxonomy" id="3055"/>
    <lineage>
        <taxon>Eukaryota</taxon>
        <taxon>Viridiplantae</taxon>
        <taxon>Chlorophyta</taxon>
        <taxon>core chlorophytes</taxon>
        <taxon>Chlorophyceae</taxon>
        <taxon>CS clade</taxon>
        <taxon>Chlamydomonadales</taxon>
        <taxon>Chlamydomonadaceae</taxon>
        <taxon>Chlamydomonas</taxon>
    </lineage>
</organism>
<dbReference type="GO" id="GO:0005507">
    <property type="term" value="F:copper ion binding"/>
    <property type="evidence" value="ECO:0000318"/>
    <property type="project" value="GO_Central"/>
</dbReference>
<dbReference type="GeneID" id="5725910"/>
<evidence type="ECO:0000256" key="4">
    <source>
        <dbReference type="ARBA" id="ARBA00007983"/>
    </source>
</evidence>
<dbReference type="Proteomes" id="UP000006906">
    <property type="component" value="Chromosome 1"/>
</dbReference>
<dbReference type="GO" id="GO:0008131">
    <property type="term" value="F:primary methylamine oxidase activity"/>
    <property type="evidence" value="ECO:0000318"/>
    <property type="project" value="GO_Central"/>
</dbReference>
<keyword evidence="7 11" id="KW-0801">TPQ</keyword>
<dbReference type="SUPFAM" id="SSF49998">
    <property type="entry name" value="Amine oxidase catalytic domain"/>
    <property type="match status" value="1"/>
</dbReference>
<protein>
    <recommendedName>
        <fullName evidence="13">Amine oxidase</fullName>
        <ecNumber evidence="13">1.4.3.-</ecNumber>
    </recommendedName>
</protein>
<dbReference type="Gramene" id="PNW87750">
    <property type="protein sequence ID" value="PNW87750"/>
    <property type="gene ID" value="CHLRE_01g000650v5"/>
</dbReference>
<dbReference type="KEGG" id="cre:CHLRE_01g000650v5"/>
<dbReference type="OMA" id="QDGNIEC"/>
<keyword evidence="10" id="KW-0464">Manganese</keyword>
<comment type="cofactor">
    <cofactor evidence="1">
        <name>Cu cation</name>
        <dbReference type="ChEBI" id="CHEBI:23378"/>
    </cofactor>
</comment>
<feature type="compositionally biased region" description="Polar residues" evidence="14">
    <location>
        <begin position="1"/>
        <end position="14"/>
    </location>
</feature>
<dbReference type="InterPro" id="IPR015802">
    <property type="entry name" value="Cu_amine_oxidase_N3"/>
</dbReference>
<dbReference type="Pfam" id="PF02728">
    <property type="entry name" value="Cu_amine_oxidN3"/>
    <property type="match status" value="1"/>
</dbReference>
<dbReference type="RefSeq" id="XP_042927993.1">
    <property type="nucleotide sequence ID" value="XM_043058079.1"/>
</dbReference>
<evidence type="ECO:0000256" key="2">
    <source>
        <dbReference type="ARBA" id="ARBA00001936"/>
    </source>
</evidence>
<evidence type="ECO:0000256" key="8">
    <source>
        <dbReference type="ARBA" id="ARBA00023002"/>
    </source>
</evidence>
<dbReference type="PANTHER" id="PTHR10638:SF86">
    <property type="entry name" value="COPPER AMINE OXIDASE 1-RELATED"/>
    <property type="match status" value="1"/>
</dbReference>
<keyword evidence="8 13" id="KW-0560">Oxidoreductase</keyword>
<evidence type="ECO:0000256" key="1">
    <source>
        <dbReference type="ARBA" id="ARBA00001935"/>
    </source>
</evidence>